<dbReference type="NCBIfam" id="TIGR00229">
    <property type="entry name" value="sensory_box"/>
    <property type="match status" value="1"/>
</dbReference>
<dbReference type="Gene3D" id="3.20.20.450">
    <property type="entry name" value="EAL domain"/>
    <property type="match status" value="1"/>
</dbReference>
<dbReference type="Pfam" id="PF00990">
    <property type="entry name" value="GGDEF"/>
    <property type="match status" value="1"/>
</dbReference>
<dbReference type="NCBIfam" id="TIGR00254">
    <property type="entry name" value="GGDEF"/>
    <property type="match status" value="1"/>
</dbReference>
<feature type="domain" description="GGDEF" evidence="11">
    <location>
        <begin position="535"/>
        <end position="668"/>
    </location>
</feature>
<dbReference type="GO" id="GO:0016020">
    <property type="term" value="C:membrane"/>
    <property type="evidence" value="ECO:0007669"/>
    <property type="project" value="UniProtKB-SubCell"/>
</dbReference>
<dbReference type="CDD" id="cd01949">
    <property type="entry name" value="GGDEF"/>
    <property type="match status" value="1"/>
</dbReference>
<dbReference type="AlphaFoldDB" id="A0A2S5T8W4"/>
<evidence type="ECO:0000256" key="3">
    <source>
        <dbReference type="ARBA" id="ARBA00022989"/>
    </source>
</evidence>
<dbReference type="CDD" id="cd01948">
    <property type="entry name" value="EAL"/>
    <property type="match status" value="1"/>
</dbReference>
<keyword evidence="2 6" id="KW-0812">Transmembrane</keyword>
<dbReference type="SMART" id="SM00267">
    <property type="entry name" value="GGDEF"/>
    <property type="match status" value="1"/>
</dbReference>
<dbReference type="CDD" id="cd00130">
    <property type="entry name" value="PAS"/>
    <property type="match status" value="1"/>
</dbReference>
<evidence type="ECO:0000259" key="8">
    <source>
        <dbReference type="PROSITE" id="PS50113"/>
    </source>
</evidence>
<proteinExistence type="predicted"/>
<dbReference type="FunFam" id="3.30.70.270:FF:000001">
    <property type="entry name" value="Diguanylate cyclase domain protein"/>
    <property type="match status" value="1"/>
</dbReference>
<dbReference type="PROSITE" id="PS50883">
    <property type="entry name" value="EAL"/>
    <property type="match status" value="1"/>
</dbReference>
<dbReference type="PROSITE" id="PS50887">
    <property type="entry name" value="GGDEF"/>
    <property type="match status" value="1"/>
</dbReference>
<dbReference type="SUPFAM" id="SSF55073">
    <property type="entry name" value="Nucleotide cyclase"/>
    <property type="match status" value="1"/>
</dbReference>
<keyword evidence="3 6" id="KW-1133">Transmembrane helix</keyword>
<dbReference type="InterPro" id="IPR035965">
    <property type="entry name" value="PAS-like_dom_sf"/>
</dbReference>
<evidence type="ECO:0008006" key="14">
    <source>
        <dbReference type="Google" id="ProtNLM"/>
    </source>
</evidence>
<dbReference type="GO" id="GO:0007165">
    <property type="term" value="P:signal transduction"/>
    <property type="evidence" value="ECO:0007669"/>
    <property type="project" value="UniProtKB-ARBA"/>
</dbReference>
<gene>
    <name evidence="12" type="ORF">C1702_02995</name>
</gene>
<dbReference type="EMBL" id="PSNY01000002">
    <property type="protein sequence ID" value="PPE71399.1"/>
    <property type="molecule type" value="Genomic_DNA"/>
</dbReference>
<evidence type="ECO:0000256" key="6">
    <source>
        <dbReference type="SAM" id="Phobius"/>
    </source>
</evidence>
<evidence type="ECO:0000256" key="2">
    <source>
        <dbReference type="ARBA" id="ARBA00022692"/>
    </source>
</evidence>
<feature type="domain" description="PAS" evidence="7">
    <location>
        <begin position="391"/>
        <end position="442"/>
    </location>
</feature>
<dbReference type="Pfam" id="PF13426">
    <property type="entry name" value="PAS_9"/>
    <property type="match status" value="1"/>
</dbReference>
<dbReference type="PROSITE" id="PS50112">
    <property type="entry name" value="PAS"/>
    <property type="match status" value="1"/>
</dbReference>
<dbReference type="InterPro" id="IPR035919">
    <property type="entry name" value="EAL_sf"/>
</dbReference>
<dbReference type="InterPro" id="IPR006189">
    <property type="entry name" value="CHASE_dom"/>
</dbReference>
<dbReference type="Gene3D" id="3.30.450.20">
    <property type="entry name" value="PAS domain"/>
    <property type="match status" value="1"/>
</dbReference>
<evidence type="ECO:0000259" key="10">
    <source>
        <dbReference type="PROSITE" id="PS50883"/>
    </source>
</evidence>
<evidence type="ECO:0000259" key="7">
    <source>
        <dbReference type="PROSITE" id="PS50112"/>
    </source>
</evidence>
<feature type="compositionally biased region" description="Basic and acidic residues" evidence="5">
    <location>
        <begin position="1"/>
        <end position="11"/>
    </location>
</feature>
<keyword evidence="4 6" id="KW-0472">Membrane</keyword>
<dbReference type="GO" id="GO:0003824">
    <property type="term" value="F:catalytic activity"/>
    <property type="evidence" value="ECO:0007669"/>
    <property type="project" value="UniProtKB-ARBA"/>
</dbReference>
<dbReference type="SMART" id="SM00052">
    <property type="entry name" value="EAL"/>
    <property type="match status" value="1"/>
</dbReference>
<protein>
    <recommendedName>
        <fullName evidence="14">PAS domain S-box-containing protein/diguanylate cyclase (GGDEF)-like protein</fullName>
    </recommendedName>
</protein>
<dbReference type="Pfam" id="PF00563">
    <property type="entry name" value="EAL"/>
    <property type="match status" value="1"/>
</dbReference>
<dbReference type="InterPro" id="IPR000160">
    <property type="entry name" value="GGDEF_dom"/>
</dbReference>
<dbReference type="PROSITE" id="PS50839">
    <property type="entry name" value="CHASE"/>
    <property type="match status" value="1"/>
</dbReference>
<evidence type="ECO:0000259" key="9">
    <source>
        <dbReference type="PROSITE" id="PS50839"/>
    </source>
</evidence>
<evidence type="ECO:0000256" key="1">
    <source>
        <dbReference type="ARBA" id="ARBA00004370"/>
    </source>
</evidence>
<feature type="transmembrane region" description="Helical" evidence="6">
    <location>
        <begin position="350"/>
        <end position="372"/>
    </location>
</feature>
<dbReference type="InterPro" id="IPR029787">
    <property type="entry name" value="Nucleotide_cyclase"/>
</dbReference>
<sequence length="943" mass="102841">MPVRADTRGAEGVRAPETAGAPERGRTVDVSVEQLPRRGHAYKALAWAVLVASLVTTLFLWRDAAEQLRQQSDASLDRFAARTAAAIDEGFDLHTQVLLSFRSLFQVGDHVSAEVFRHHFEALSVGERFPAVQAVQYSALVPHAAKARFEQAMRERLLAEAGIADYAIKPAGERPLYTPVVYTEPLAGNEVALGFDSLGSPAHREAVERARDSGRPGVSAPVMLLQGDPGIVIRVPVYAPGMPLETVEQRRAAFVGLVSGVFRAVRVMAEVMTNEALGYRLRVEDLGALDEPPDPPGAPVRLLFDSLAGAGPFAPALDDLRVHVRIVAGRLWAIKVARTPKAFHWQAHPLMMLLGGVFASLVSFAAVMAFAVRYDQAAKIARRLGREAQAYASRLKAVIDSAVDGILTLAGDGTVLSANVSAQRMFGLAEQDMVGRPIGDFVPRAFGTASGPVVQESSGRRADGSEFPVDVAFTEMQLGDERQYVGVVRDISERRRTEERIRHMALHDALTGLPNRTLLEERLAHATERARREGRMMALLFVDLDRFKNINDSLGHHVGDQVLCEVAHRLRGAVRHSDIVARMGGDEFVVLLPDIGSQADCEAVARKMLDALTPPMVAAGHELRVTASIGVAAYPDAGHDPTHLMRHADRAMYLAKDAGRNTYRLFTPGGDAAIAADLQIENDLHRALERDELVLYFQPQFECHSGRLVGAEALVRWHRDGRLVAPEEFIPVAEDTGLIVPIGEWALREACRQAAGWQQRLEWPVRVAVNLSPRQLEDEQVVERIAQTLQASGLPAQLLELEITENAVVRDTRQAAFRLQRLRALGVSIAIDDFGVGYSSLSYLQELPVDKFKIDHSFVARLQGPGSDARLVRALIAMAHSLDVGIVAEGVETPAQLRQLQALGCDEAQGYLLGRPVPAAQFLARIVALQRAGHIPVPPEAVP</sequence>
<evidence type="ECO:0000256" key="5">
    <source>
        <dbReference type="SAM" id="MobiDB-lite"/>
    </source>
</evidence>
<dbReference type="PANTHER" id="PTHR44757">
    <property type="entry name" value="DIGUANYLATE CYCLASE DGCP"/>
    <property type="match status" value="1"/>
</dbReference>
<dbReference type="Gene3D" id="3.30.70.270">
    <property type="match status" value="1"/>
</dbReference>
<feature type="region of interest" description="Disordered" evidence="5">
    <location>
        <begin position="1"/>
        <end position="27"/>
    </location>
</feature>
<dbReference type="InterPro" id="IPR000700">
    <property type="entry name" value="PAS-assoc_C"/>
</dbReference>
<evidence type="ECO:0000256" key="4">
    <source>
        <dbReference type="ARBA" id="ARBA00023136"/>
    </source>
</evidence>
<feature type="domain" description="PAC" evidence="8">
    <location>
        <begin position="453"/>
        <end position="503"/>
    </location>
</feature>
<comment type="subcellular location">
    <subcellularLocation>
        <location evidence="1">Membrane</location>
    </subcellularLocation>
</comment>
<dbReference type="InterPro" id="IPR052155">
    <property type="entry name" value="Biofilm_reg_signaling"/>
</dbReference>
<name>A0A2S5T8W4_9BURK</name>
<feature type="domain" description="CHASE" evidence="9">
    <location>
        <begin position="107"/>
        <end position="271"/>
    </location>
</feature>
<reference evidence="12 13" key="1">
    <citation type="submission" date="2018-02" db="EMBL/GenBank/DDBJ databases">
        <title>Reclassifiation of [Polyangium] brachysporum DSM 7029 as Guopingzhaonella breviflexa gen. nov., sp. nov., a member of the family Comamonadaceae.</title>
        <authorList>
            <person name="Tang B."/>
        </authorList>
    </citation>
    <scope>NUCLEOTIDE SEQUENCE [LARGE SCALE GENOMIC DNA]</scope>
    <source>
        <strain evidence="12 13">DSM 15344</strain>
    </source>
</reference>
<dbReference type="InterPro" id="IPR001633">
    <property type="entry name" value="EAL_dom"/>
</dbReference>
<dbReference type="Gene3D" id="3.30.450.350">
    <property type="entry name" value="CHASE domain"/>
    <property type="match status" value="1"/>
</dbReference>
<dbReference type="Pfam" id="PF03924">
    <property type="entry name" value="CHASE"/>
    <property type="match status" value="1"/>
</dbReference>
<dbReference type="SMART" id="SM01079">
    <property type="entry name" value="CHASE"/>
    <property type="match status" value="1"/>
</dbReference>
<evidence type="ECO:0000259" key="11">
    <source>
        <dbReference type="PROSITE" id="PS50887"/>
    </source>
</evidence>
<keyword evidence="13" id="KW-1185">Reference proteome</keyword>
<dbReference type="PANTHER" id="PTHR44757:SF2">
    <property type="entry name" value="BIOFILM ARCHITECTURE MAINTENANCE PROTEIN MBAA"/>
    <property type="match status" value="1"/>
</dbReference>
<feature type="transmembrane region" description="Helical" evidence="6">
    <location>
        <begin position="44"/>
        <end position="61"/>
    </location>
</feature>
<dbReference type="Proteomes" id="UP000239406">
    <property type="component" value="Unassembled WGS sequence"/>
</dbReference>
<dbReference type="InterPro" id="IPR042240">
    <property type="entry name" value="CHASE_sf"/>
</dbReference>
<dbReference type="InterPro" id="IPR000014">
    <property type="entry name" value="PAS"/>
</dbReference>
<dbReference type="InterPro" id="IPR043128">
    <property type="entry name" value="Rev_trsase/Diguanyl_cyclase"/>
</dbReference>
<evidence type="ECO:0000313" key="12">
    <source>
        <dbReference type="EMBL" id="PPE71399.1"/>
    </source>
</evidence>
<comment type="caution">
    <text evidence="12">The sequence shown here is derived from an EMBL/GenBank/DDBJ whole genome shotgun (WGS) entry which is preliminary data.</text>
</comment>
<evidence type="ECO:0000313" key="13">
    <source>
        <dbReference type="Proteomes" id="UP000239406"/>
    </source>
</evidence>
<feature type="domain" description="EAL" evidence="10">
    <location>
        <begin position="677"/>
        <end position="930"/>
    </location>
</feature>
<organism evidence="12 13">
    <name type="scientific">Caldimonas thermodepolymerans</name>
    <dbReference type="NCBI Taxonomy" id="215580"/>
    <lineage>
        <taxon>Bacteria</taxon>
        <taxon>Pseudomonadati</taxon>
        <taxon>Pseudomonadota</taxon>
        <taxon>Betaproteobacteria</taxon>
        <taxon>Burkholderiales</taxon>
        <taxon>Sphaerotilaceae</taxon>
        <taxon>Caldimonas</taxon>
    </lineage>
</organism>
<dbReference type="SUPFAM" id="SSF141868">
    <property type="entry name" value="EAL domain-like"/>
    <property type="match status" value="1"/>
</dbReference>
<dbReference type="PROSITE" id="PS50113">
    <property type="entry name" value="PAC"/>
    <property type="match status" value="1"/>
</dbReference>
<accession>A0A2S5T8W4</accession>
<dbReference type="SMART" id="SM00091">
    <property type="entry name" value="PAS"/>
    <property type="match status" value="1"/>
</dbReference>
<dbReference type="SUPFAM" id="SSF55785">
    <property type="entry name" value="PYP-like sensor domain (PAS domain)"/>
    <property type="match status" value="1"/>
</dbReference>